<dbReference type="InterPro" id="IPR036291">
    <property type="entry name" value="NAD(P)-bd_dom_sf"/>
</dbReference>
<dbReference type="Pfam" id="PF10441">
    <property type="entry name" value="Urb2"/>
    <property type="match status" value="2"/>
</dbReference>
<keyword evidence="2" id="KW-0472">Membrane</keyword>
<dbReference type="GO" id="GO:0005789">
    <property type="term" value="C:endoplasmic reticulum membrane"/>
    <property type="evidence" value="ECO:0007669"/>
    <property type="project" value="TreeGrafter"/>
</dbReference>
<dbReference type="Proteomes" id="UP000838763">
    <property type="component" value="Unassembled WGS sequence"/>
</dbReference>
<evidence type="ECO:0000313" key="5">
    <source>
        <dbReference type="Proteomes" id="UP000838763"/>
    </source>
</evidence>
<evidence type="ECO:0000259" key="3">
    <source>
        <dbReference type="Pfam" id="PF10441"/>
    </source>
</evidence>
<dbReference type="GO" id="GO:0047560">
    <property type="term" value="F:3-dehydrosphinganine reductase activity"/>
    <property type="evidence" value="ECO:0007669"/>
    <property type="project" value="TreeGrafter"/>
</dbReference>
<dbReference type="PANTHER" id="PTHR43550:SF3">
    <property type="entry name" value="3-KETODIHYDROSPHINGOSINE REDUCTASE"/>
    <property type="match status" value="1"/>
</dbReference>
<protein>
    <recommendedName>
        <fullName evidence="3">Nucleolar 27S pre-rRNA processing Urb2/Npa2 C-terminal domain-containing protein</fullName>
    </recommendedName>
</protein>
<dbReference type="Gene3D" id="3.40.50.720">
    <property type="entry name" value="NAD(P)-binding Rossmann-like Domain"/>
    <property type="match status" value="1"/>
</dbReference>
<proteinExistence type="predicted"/>
<dbReference type="EMBL" id="CALLCH030000019">
    <property type="protein sequence ID" value="CAI4219155.1"/>
    <property type="molecule type" value="Genomic_DNA"/>
</dbReference>
<dbReference type="Pfam" id="PF00106">
    <property type="entry name" value="adh_short"/>
    <property type="match status" value="1"/>
</dbReference>
<keyword evidence="2" id="KW-1133">Transmembrane helix</keyword>
<reference evidence="4" key="1">
    <citation type="submission" date="2022-11" db="EMBL/GenBank/DDBJ databases">
        <authorList>
            <person name="Scott C."/>
            <person name="Bruce N."/>
        </authorList>
    </citation>
    <scope>NUCLEOTIDE SEQUENCE</scope>
</reference>
<dbReference type="SUPFAM" id="SSF51735">
    <property type="entry name" value="NAD(P)-binding Rossmann-fold domains"/>
    <property type="match status" value="1"/>
</dbReference>
<evidence type="ECO:0000313" key="4">
    <source>
        <dbReference type="EMBL" id="CAI4219155.1"/>
    </source>
</evidence>
<comment type="caution">
    <text evidence="4">The sequence shown here is derived from an EMBL/GenBank/DDBJ whole genome shotgun (WGS) entry which is preliminary data.</text>
</comment>
<dbReference type="InterPro" id="IPR002347">
    <property type="entry name" value="SDR_fam"/>
</dbReference>
<feature type="transmembrane region" description="Helical" evidence="2">
    <location>
        <begin position="1564"/>
        <end position="1584"/>
    </location>
</feature>
<evidence type="ECO:0000256" key="2">
    <source>
        <dbReference type="SAM" id="Phobius"/>
    </source>
</evidence>
<organism evidence="4 5">
    <name type="scientific">Parascedosporium putredinis</name>
    <dbReference type="NCBI Taxonomy" id="1442378"/>
    <lineage>
        <taxon>Eukaryota</taxon>
        <taxon>Fungi</taxon>
        <taxon>Dikarya</taxon>
        <taxon>Ascomycota</taxon>
        <taxon>Pezizomycotina</taxon>
        <taxon>Sordariomycetes</taxon>
        <taxon>Hypocreomycetidae</taxon>
        <taxon>Microascales</taxon>
        <taxon>Microascaceae</taxon>
        <taxon>Parascedosporium</taxon>
    </lineage>
</organism>
<evidence type="ECO:0000256" key="1">
    <source>
        <dbReference type="SAM" id="MobiDB-lite"/>
    </source>
</evidence>
<feature type="domain" description="Nucleolar 27S pre-rRNA processing Urb2/Npa2 C-terminal" evidence="3">
    <location>
        <begin position="1151"/>
        <end position="1219"/>
    </location>
</feature>
<dbReference type="PANTHER" id="PTHR43550">
    <property type="entry name" value="3-KETODIHYDROSPHINGOSINE REDUCTASE"/>
    <property type="match status" value="1"/>
</dbReference>
<keyword evidence="2" id="KW-0812">Transmembrane</keyword>
<name>A0A9P1HCB4_9PEZI</name>
<gene>
    <name evidence="4" type="ORF">PPNO1_LOCUS8726</name>
</gene>
<dbReference type="OrthoDB" id="160374at2759"/>
<dbReference type="InterPro" id="IPR018849">
    <property type="entry name" value="Urb2/Npa2_C"/>
</dbReference>
<accession>A0A9P1HCB4</accession>
<dbReference type="GO" id="GO:0006666">
    <property type="term" value="P:3-keto-sphinganine metabolic process"/>
    <property type="evidence" value="ECO:0007669"/>
    <property type="project" value="TreeGrafter"/>
</dbReference>
<feature type="region of interest" description="Disordered" evidence="1">
    <location>
        <begin position="1"/>
        <end position="21"/>
    </location>
</feature>
<feature type="domain" description="Nucleolar 27S pre-rRNA processing Urb2/Npa2 C-terminal" evidence="3">
    <location>
        <begin position="1220"/>
        <end position="1333"/>
    </location>
</feature>
<keyword evidence="5" id="KW-1185">Reference proteome</keyword>
<dbReference type="GO" id="GO:0030148">
    <property type="term" value="P:sphingolipid biosynthetic process"/>
    <property type="evidence" value="ECO:0007669"/>
    <property type="project" value="TreeGrafter"/>
</dbReference>
<sequence length="1603" mass="177787">MVSDSEMPDAPSGEEGSSHANHTLIRVVRGLDQEGPGENGEKLAELWNALSHNASGQFYAAEQSTLRWLLKVMNPSTKSPGESETLRRFPLTWNILNCVFKRIPLFSLAKALADRRFISVLRQTVKDLSSPSGEDDVTVSSDRKRKRSTPIGFKLDDLRKPTGCLKSAEALFEALSSLLSRLSSVAEVSTREAVGAEHVRSLFASSGAESLELVVPMLAICYNSLEVHGGDFAVNVSWVKVASDIWDLRLRSGTDTLEIATRATQTTLAMFGQLDEKVCQISGEETKYPHIPEHVRRSWATGLQDFLQRNLFLPARTAYTNSADLEPLNMAVLMSQRHLKVTAPAIYLLAQNSPKPFDEKSKEKVEDWINEVVKAVDGSLRNAALDIRSRILEGIMAEAEVNSIRISEQVLRDICSKYGFEEGVARWSILSSALRLDPDILFDRDQSSPLLDEILKSISSLNGSSEGVDCLQHVNHILDAIIKAFVNAKDMPGFFKLWHGQLLEAKTSSSPWLQQSIRRNSTIFAHQRLELAITVNQLQDILDWLATQSQENPEPLLVIVDSIVHGIGTAAFTDTLAKKISTMVLDTLTPKSSSASASSLRWTILSKLGQLSDQETFEAFKFIFVVWSFMTPDGDHLGEVSSPAMAAISRLTKEVPAKAGKKLPVEWKFRDINDASPLAPTQATPEAYLATYLDYTFVESSRFLPLVLNASADRIFPEYLDAVLELFVKKTKKQRSKAELNDSTPALVKQFFRALISNENLINSRSFMDNLIDRIVSTMRSQFKVNEDEILDSNLASLFLEIPNDCLTRPQRELAANMILERLESLEAKKEIMPSQWKLVLAVLTKLMKRSTFCESLDFNRLTRGLASIYQDFAFHVLTLMANDFDHRGKTWFEDASVYVKTCPTDDKSTHKCRLRLYLLKALAGVLSTSSYLNASSSPLVPEVVRTKLAEAISSTLKKCGKHLKKQPEELETGMYVYTMLAALECADVVQASQLDNKSVPVDELSVMSTRGIFSHRLSGWKIRAFLLRHYPDAVDRILGPIGPGREEAHRQQALDVLRDRDLPPLVLECTNVALQSLRVDGDRLLFLKDLIDRLEFGSDAEGQLIAIRCVVQSLAASPPSSSFKDYDLSAAYTMLAQKSLQADSGARFGKICNILHVILDSNAGHIAQWNIEETLSLVAVICSDCASASRLTTSAKTFYHLCKLVEAILKRYRLRLEGWEEDATAYNRLLTLICEPTVGSVTRSHHGGMLDAAADVAKRSAGRQVYLVLTTYVRLQMQVGVPRPVREALEPGVNAIFDVTPGEVRRVMNDGLDKAGREILGDLYRRYRMFDRTDHGRVRGMGLAVAKQLAAKGANVIIVSRSVGKLEEALVLLKASAKNPKTQRFHYISADVSLPDYAGPLLAEAIAWNAGRAPDVVWCIAGMCAPGLFAETPFSSLREHMDINFYGAAEMSHAILRDVVAFYTVAGYGAYAPAKSAIRALADTISQEVMLYPQKVEENKLKPEITLLLEKDDPVQSAEEVASRAIAGLERGDFFITVSWLGHLMKWGAMGGSLRNSWVIDTLMMVVTAFAWIIAQPVILGTVRKFAKQNGHPSTYKKKTGA</sequence>